<dbReference type="EMBL" id="SSMQ01000037">
    <property type="protein sequence ID" value="TKD01870.1"/>
    <property type="molecule type" value="Genomic_DNA"/>
</dbReference>
<protein>
    <submittedName>
        <fullName evidence="2">DUF4403 family protein</fullName>
    </submittedName>
</protein>
<organism evidence="2 3">
    <name type="scientific">Polyangium fumosum</name>
    <dbReference type="NCBI Taxonomy" id="889272"/>
    <lineage>
        <taxon>Bacteria</taxon>
        <taxon>Pseudomonadati</taxon>
        <taxon>Myxococcota</taxon>
        <taxon>Polyangia</taxon>
        <taxon>Polyangiales</taxon>
        <taxon>Polyangiaceae</taxon>
        <taxon>Polyangium</taxon>
    </lineage>
</organism>
<sequence length="509" mass="54513">MVLPPARWKNCASRSSSPFGPGRAWSGVEGADSPPRGPGRRPGRGGPARRRLTATVHPSSFAPTMSRTSLAVLVAAVVASAGCGAATPVYPPRPPATPGEPVSDPVPSRVVVHATITGAHLQRELETAVPRTGEGTFPMLGNERRYTWNRGGITVRFNQGRIALDLHVDANAEMPIGSLDVPLEFSILAEPVVTSEYKAKLQSLEVTVKSDDRVIKAADAAADILGKVKAAVKEKLEAFEYDLYPTLAEAHGRLSRPIELPLGDANGCAALQVVSVEAGPTVLAGGFEKDLALVVAPSVTIPCAPPNPDAKLPPLANVATLQPGPFTVTVPIVAKYDELAKAMGLVFTDGKFFFSKEHPKLYMEKPELYAAKDQIVLKLHIAGHVDNPVSLDLDGDLFMTGHPTVVDNELRIPDLEPTIETKSFLFKLKASMDGDKIRDQARDALRLDIGERLKAVRDKLSNDISFASGQGCMKAQVHKIEVSSVHVHGTYMRVYVTTNAIASVYMPCP</sequence>
<accession>A0A4U1J3Z7</accession>
<evidence type="ECO:0000313" key="3">
    <source>
        <dbReference type="Proteomes" id="UP000309215"/>
    </source>
</evidence>
<dbReference type="OrthoDB" id="5523367at2"/>
<reference evidence="2 3" key="1">
    <citation type="submission" date="2019-04" db="EMBL/GenBank/DDBJ databases">
        <authorList>
            <person name="Li Y."/>
            <person name="Wang J."/>
        </authorList>
    </citation>
    <scope>NUCLEOTIDE SEQUENCE [LARGE SCALE GENOMIC DNA]</scope>
    <source>
        <strain evidence="2 3">DSM 14668</strain>
    </source>
</reference>
<evidence type="ECO:0000313" key="2">
    <source>
        <dbReference type="EMBL" id="TKD01870.1"/>
    </source>
</evidence>
<name>A0A4U1J3Z7_9BACT</name>
<comment type="caution">
    <text evidence="2">The sequence shown here is derived from an EMBL/GenBank/DDBJ whole genome shotgun (WGS) entry which is preliminary data.</text>
</comment>
<feature type="compositionally biased region" description="Basic residues" evidence="1">
    <location>
        <begin position="38"/>
        <end position="52"/>
    </location>
</feature>
<gene>
    <name evidence="2" type="ORF">E8A74_30290</name>
</gene>
<dbReference type="AlphaFoldDB" id="A0A4U1J3Z7"/>
<dbReference type="Pfam" id="PF14356">
    <property type="entry name" value="DUF4403"/>
    <property type="match status" value="1"/>
</dbReference>
<keyword evidence="3" id="KW-1185">Reference proteome</keyword>
<evidence type="ECO:0000256" key="1">
    <source>
        <dbReference type="SAM" id="MobiDB-lite"/>
    </source>
</evidence>
<dbReference type="Proteomes" id="UP000309215">
    <property type="component" value="Unassembled WGS sequence"/>
</dbReference>
<proteinExistence type="predicted"/>
<dbReference type="InterPro" id="IPR025515">
    <property type="entry name" value="DUF4403"/>
</dbReference>
<feature type="region of interest" description="Disordered" evidence="1">
    <location>
        <begin position="1"/>
        <end position="60"/>
    </location>
</feature>